<dbReference type="AlphaFoldDB" id="A0A9P4MT84"/>
<dbReference type="OrthoDB" id="2563170at2759"/>
<gene>
    <name evidence="1" type="ORF">GQ43DRAFT_19793</name>
</gene>
<dbReference type="Proteomes" id="UP000799536">
    <property type="component" value="Unassembled WGS sequence"/>
</dbReference>
<dbReference type="InterPro" id="IPR036390">
    <property type="entry name" value="WH_DNA-bd_sf"/>
</dbReference>
<evidence type="ECO:0008006" key="3">
    <source>
        <dbReference type="Google" id="ProtNLM"/>
    </source>
</evidence>
<protein>
    <recommendedName>
        <fullName evidence="3">S-adenosylmethionine tRNA ribosyltransferase</fullName>
    </recommendedName>
</protein>
<accession>A0A9P4MT84</accession>
<dbReference type="EMBL" id="ML993960">
    <property type="protein sequence ID" value="KAF2201817.1"/>
    <property type="molecule type" value="Genomic_DNA"/>
</dbReference>
<comment type="caution">
    <text evidence="1">The sequence shown here is derived from an EMBL/GenBank/DDBJ whole genome shotgun (WGS) entry which is preliminary data.</text>
</comment>
<proteinExistence type="predicted"/>
<dbReference type="InterPro" id="IPR021660">
    <property type="entry name" value="DUF3253"/>
</dbReference>
<evidence type="ECO:0000313" key="1">
    <source>
        <dbReference type="EMBL" id="KAF2201817.1"/>
    </source>
</evidence>
<keyword evidence="2" id="KW-1185">Reference proteome</keyword>
<sequence length="97" mass="11122">MSQNTASQLIKYLTTKLCQQREYPKTICPSEVARKLSREELDVIGLREWREAMPHIRKVAWEMCKRGDVEVLQKGVVIDAATPDDVTGPIRVRAIQK</sequence>
<dbReference type="Gene3D" id="1.10.10.10">
    <property type="entry name" value="Winged helix-like DNA-binding domain superfamily/Winged helix DNA-binding domain"/>
    <property type="match status" value="1"/>
</dbReference>
<dbReference type="InterPro" id="IPR036388">
    <property type="entry name" value="WH-like_DNA-bd_sf"/>
</dbReference>
<evidence type="ECO:0000313" key="2">
    <source>
        <dbReference type="Proteomes" id="UP000799536"/>
    </source>
</evidence>
<organism evidence="1 2">
    <name type="scientific">Delitschia confertaspora ATCC 74209</name>
    <dbReference type="NCBI Taxonomy" id="1513339"/>
    <lineage>
        <taxon>Eukaryota</taxon>
        <taxon>Fungi</taxon>
        <taxon>Dikarya</taxon>
        <taxon>Ascomycota</taxon>
        <taxon>Pezizomycotina</taxon>
        <taxon>Dothideomycetes</taxon>
        <taxon>Pleosporomycetidae</taxon>
        <taxon>Pleosporales</taxon>
        <taxon>Delitschiaceae</taxon>
        <taxon>Delitschia</taxon>
    </lineage>
</organism>
<name>A0A9P4MT84_9PLEO</name>
<dbReference type="SUPFAM" id="SSF46785">
    <property type="entry name" value="Winged helix' DNA-binding domain"/>
    <property type="match status" value="1"/>
</dbReference>
<dbReference type="Pfam" id="PF11625">
    <property type="entry name" value="DUF3253"/>
    <property type="match status" value="1"/>
</dbReference>
<reference evidence="1" key="1">
    <citation type="journal article" date="2020" name="Stud. Mycol.">
        <title>101 Dothideomycetes genomes: a test case for predicting lifestyles and emergence of pathogens.</title>
        <authorList>
            <person name="Haridas S."/>
            <person name="Albert R."/>
            <person name="Binder M."/>
            <person name="Bloem J."/>
            <person name="Labutti K."/>
            <person name="Salamov A."/>
            <person name="Andreopoulos B."/>
            <person name="Baker S."/>
            <person name="Barry K."/>
            <person name="Bills G."/>
            <person name="Bluhm B."/>
            <person name="Cannon C."/>
            <person name="Castanera R."/>
            <person name="Culley D."/>
            <person name="Daum C."/>
            <person name="Ezra D."/>
            <person name="Gonzalez J."/>
            <person name="Henrissat B."/>
            <person name="Kuo A."/>
            <person name="Liang C."/>
            <person name="Lipzen A."/>
            <person name="Lutzoni F."/>
            <person name="Magnuson J."/>
            <person name="Mondo S."/>
            <person name="Nolan M."/>
            <person name="Ohm R."/>
            <person name="Pangilinan J."/>
            <person name="Park H.-J."/>
            <person name="Ramirez L."/>
            <person name="Alfaro M."/>
            <person name="Sun H."/>
            <person name="Tritt A."/>
            <person name="Yoshinaga Y."/>
            <person name="Zwiers L.-H."/>
            <person name="Turgeon B."/>
            <person name="Goodwin S."/>
            <person name="Spatafora J."/>
            <person name="Crous P."/>
            <person name="Grigoriev I."/>
        </authorList>
    </citation>
    <scope>NUCLEOTIDE SEQUENCE</scope>
    <source>
        <strain evidence="1">ATCC 74209</strain>
    </source>
</reference>